<dbReference type="Proteomes" id="UP000436468">
    <property type="component" value="Unassembled WGS sequence"/>
</dbReference>
<gene>
    <name evidence="2" type="ORF">GPL21_33555</name>
</gene>
<evidence type="ECO:0000313" key="2">
    <source>
        <dbReference type="EMBL" id="MVT70012.1"/>
    </source>
</evidence>
<name>A0A844T3B4_9BRAD</name>
<sequence length="269" mass="28708">MARASNLLIGTLTLALVAGSLGGWLGYQRYAGIKRMVPFRVIFEGSASGLRRGGSVNFAGVRIGEVVSIRLDRHRVVAMTRIEGNAPIKKDTQAGLEFQGLTGIASISFTGGTDDAPPPTLGADGIPELTADAEGTMGIQEKLRVALRNVDRVISENEADIKDSLLGLENFTNSLSGNGELIAGFIDAADDGISAVDAKMNSADKFLKSFGSDKYGGELLPTVISLRELIQSFDKKSNAMIAETRRTLSDVSQSVNKFNEKFVRPAGRR</sequence>
<dbReference type="Pfam" id="PF02470">
    <property type="entry name" value="MlaD"/>
    <property type="match status" value="1"/>
</dbReference>
<feature type="domain" description="Mce/MlaD" evidence="1">
    <location>
        <begin position="45"/>
        <end position="111"/>
    </location>
</feature>
<dbReference type="EMBL" id="WQNF01000037">
    <property type="protein sequence ID" value="MVT70012.1"/>
    <property type="molecule type" value="Genomic_DNA"/>
</dbReference>
<reference evidence="2 3" key="1">
    <citation type="submission" date="2019-12" db="EMBL/GenBank/DDBJ databases">
        <title>Draft genome sequences Bradyrhizobium cajani AMBPC1010, Bradyrhizobium pachyrhizi AMBPC1040 and Bradyrhizobium yuanmingense ALSPC3051, three plant growth promoting strains isolated from nodules of Cajanus cajan L. in Dominican Republic.</title>
        <authorList>
            <person name="Flores-Felix J.D."/>
            <person name="Araujo J."/>
            <person name="Diaz-Alcantara C."/>
            <person name="Gonzalez-Andres F."/>
            <person name="Velazquez E."/>
        </authorList>
    </citation>
    <scope>NUCLEOTIDE SEQUENCE [LARGE SCALE GENOMIC DNA]</scope>
    <source>
        <strain evidence="2 3">1040</strain>
    </source>
</reference>
<dbReference type="AlphaFoldDB" id="A0A844T3B4"/>
<evidence type="ECO:0000313" key="3">
    <source>
        <dbReference type="Proteomes" id="UP000436468"/>
    </source>
</evidence>
<protein>
    <submittedName>
        <fullName evidence="2">MCE family protein</fullName>
    </submittedName>
</protein>
<organism evidence="2 3">
    <name type="scientific">Bradyrhizobium pachyrhizi</name>
    <dbReference type="NCBI Taxonomy" id="280333"/>
    <lineage>
        <taxon>Bacteria</taxon>
        <taxon>Pseudomonadati</taxon>
        <taxon>Pseudomonadota</taxon>
        <taxon>Alphaproteobacteria</taxon>
        <taxon>Hyphomicrobiales</taxon>
        <taxon>Nitrobacteraceae</taxon>
        <taxon>Bradyrhizobium</taxon>
    </lineage>
</organism>
<dbReference type="InterPro" id="IPR003399">
    <property type="entry name" value="Mce/MlaD"/>
</dbReference>
<dbReference type="PANTHER" id="PTHR36698">
    <property type="entry name" value="BLL5892 PROTEIN"/>
    <property type="match status" value="1"/>
</dbReference>
<comment type="caution">
    <text evidence="2">The sequence shown here is derived from an EMBL/GenBank/DDBJ whole genome shotgun (WGS) entry which is preliminary data.</text>
</comment>
<evidence type="ECO:0000259" key="1">
    <source>
        <dbReference type="Pfam" id="PF02470"/>
    </source>
</evidence>
<accession>A0A844T3B4</accession>
<proteinExistence type="predicted"/>
<keyword evidence="3" id="KW-1185">Reference proteome</keyword>
<dbReference type="PANTHER" id="PTHR36698:SF2">
    <property type="entry name" value="MCE_MLAD DOMAIN-CONTAINING PROTEIN"/>
    <property type="match status" value="1"/>
</dbReference>
<dbReference type="RefSeq" id="WP_028333481.1">
    <property type="nucleotide sequence ID" value="NZ_CP121667.1"/>
</dbReference>